<feature type="compositionally biased region" description="Basic and acidic residues" evidence="4">
    <location>
        <begin position="112"/>
        <end position="128"/>
    </location>
</feature>
<proteinExistence type="predicted"/>
<dbReference type="OrthoDB" id="5970at2759"/>
<dbReference type="Gene3D" id="3.30.70.330">
    <property type="match status" value="1"/>
</dbReference>
<dbReference type="PROSITE" id="PS50102">
    <property type="entry name" value="RRM"/>
    <property type="match status" value="1"/>
</dbReference>
<evidence type="ECO:0000259" key="5">
    <source>
        <dbReference type="PROSITE" id="PS50102"/>
    </source>
</evidence>
<reference evidence="7" key="1">
    <citation type="journal article" date="2014" name="Proc. Natl. Acad. Sci. U.S.A.">
        <title>Extensive sampling of basidiomycete genomes demonstrates inadequacy of the white-rot/brown-rot paradigm for wood decay fungi.</title>
        <authorList>
            <person name="Riley R."/>
            <person name="Salamov A.A."/>
            <person name="Brown D.W."/>
            <person name="Nagy L.G."/>
            <person name="Floudas D."/>
            <person name="Held B.W."/>
            <person name="Levasseur A."/>
            <person name="Lombard V."/>
            <person name="Morin E."/>
            <person name="Otillar R."/>
            <person name="Lindquist E.A."/>
            <person name="Sun H."/>
            <person name="LaButti K.M."/>
            <person name="Schmutz J."/>
            <person name="Jabbour D."/>
            <person name="Luo H."/>
            <person name="Baker S.E."/>
            <person name="Pisabarro A.G."/>
            <person name="Walton J.D."/>
            <person name="Blanchette R.A."/>
            <person name="Henrissat B."/>
            <person name="Martin F."/>
            <person name="Cullen D."/>
            <person name="Hibbett D.S."/>
            <person name="Grigoriev I.V."/>
        </authorList>
    </citation>
    <scope>NUCLEOTIDE SEQUENCE [LARGE SCALE GENOMIC DNA]</scope>
    <source>
        <strain evidence="7">CBS 339.88</strain>
    </source>
</reference>
<feature type="region of interest" description="Disordered" evidence="4">
    <location>
        <begin position="97"/>
        <end position="169"/>
    </location>
</feature>
<evidence type="ECO:0000313" key="6">
    <source>
        <dbReference type="EMBL" id="KDR71005.1"/>
    </source>
</evidence>
<evidence type="ECO:0000256" key="2">
    <source>
        <dbReference type="ARBA" id="ARBA00023242"/>
    </source>
</evidence>
<dbReference type="GO" id="GO:0005685">
    <property type="term" value="C:U1 snRNP"/>
    <property type="evidence" value="ECO:0007669"/>
    <property type="project" value="TreeGrafter"/>
</dbReference>
<gene>
    <name evidence="6" type="ORF">GALMADRAFT_229688</name>
</gene>
<dbReference type="GO" id="GO:0071004">
    <property type="term" value="C:U2-type prespliceosome"/>
    <property type="evidence" value="ECO:0007669"/>
    <property type="project" value="TreeGrafter"/>
</dbReference>
<dbReference type="PANTHER" id="PTHR13952">
    <property type="entry name" value="U1 SMALL NUCLEAR RIBONUCLEOPROTEIN 70 KD"/>
    <property type="match status" value="1"/>
</dbReference>
<sequence>MARILFVNGFHSATRACELAFEFERFGQLVRCDIPPSRTNRKPYAFVEFRSSRDAEGAYFAMSGRYFRGFRIQVEWAKNPPSLAWRNRCAAPDALYRSSRDRKRSQSPVRCDASKRDRQRYTEKEGSFRGRRSRLRRSMSPDSRSDDHDCKSPKISLNEERNGEHVDQP</sequence>
<accession>A0A067SJ94</accession>
<keyword evidence="7" id="KW-1185">Reference proteome</keyword>
<feature type="compositionally biased region" description="Basic and acidic residues" evidence="4">
    <location>
        <begin position="143"/>
        <end position="169"/>
    </location>
</feature>
<dbReference type="InterPro" id="IPR000504">
    <property type="entry name" value="RRM_dom"/>
</dbReference>
<organism evidence="6 7">
    <name type="scientific">Galerina marginata (strain CBS 339.88)</name>
    <dbReference type="NCBI Taxonomy" id="685588"/>
    <lineage>
        <taxon>Eukaryota</taxon>
        <taxon>Fungi</taxon>
        <taxon>Dikarya</taxon>
        <taxon>Basidiomycota</taxon>
        <taxon>Agaricomycotina</taxon>
        <taxon>Agaricomycetes</taxon>
        <taxon>Agaricomycetidae</taxon>
        <taxon>Agaricales</taxon>
        <taxon>Agaricineae</taxon>
        <taxon>Strophariaceae</taxon>
        <taxon>Galerina</taxon>
    </lineage>
</organism>
<dbReference type="GO" id="GO:0030619">
    <property type="term" value="F:U1 snRNA binding"/>
    <property type="evidence" value="ECO:0007669"/>
    <property type="project" value="TreeGrafter"/>
</dbReference>
<dbReference type="AlphaFoldDB" id="A0A067SJ94"/>
<dbReference type="GO" id="GO:0071011">
    <property type="term" value="C:precatalytic spliceosome"/>
    <property type="evidence" value="ECO:0007669"/>
    <property type="project" value="TreeGrafter"/>
</dbReference>
<comment type="subcellular location">
    <subcellularLocation>
        <location evidence="1">Nucleus</location>
    </subcellularLocation>
</comment>
<dbReference type="SMART" id="SM00360">
    <property type="entry name" value="RRM"/>
    <property type="match status" value="1"/>
</dbReference>
<dbReference type="Pfam" id="PF00076">
    <property type="entry name" value="RRM_1"/>
    <property type="match status" value="1"/>
</dbReference>
<dbReference type="STRING" id="685588.A0A067SJ94"/>
<protein>
    <recommendedName>
        <fullName evidence="5">RRM domain-containing protein</fullName>
    </recommendedName>
</protein>
<keyword evidence="3" id="KW-0694">RNA-binding</keyword>
<keyword evidence="2" id="KW-0539">Nucleus</keyword>
<dbReference type="InterPro" id="IPR012677">
    <property type="entry name" value="Nucleotide-bd_a/b_plait_sf"/>
</dbReference>
<name>A0A067SJ94_GALM3</name>
<evidence type="ECO:0000256" key="3">
    <source>
        <dbReference type="PROSITE-ProRule" id="PRU00176"/>
    </source>
</evidence>
<evidence type="ECO:0000256" key="1">
    <source>
        <dbReference type="ARBA" id="ARBA00004123"/>
    </source>
</evidence>
<dbReference type="SUPFAM" id="SSF54928">
    <property type="entry name" value="RNA-binding domain, RBD"/>
    <property type="match status" value="1"/>
</dbReference>
<dbReference type="HOGENOM" id="CLU_078549_1_0_1"/>
<dbReference type="InterPro" id="IPR051183">
    <property type="entry name" value="U1_U11-U12_snRNP_70-35kDa"/>
</dbReference>
<dbReference type="GO" id="GO:0003729">
    <property type="term" value="F:mRNA binding"/>
    <property type="evidence" value="ECO:0007669"/>
    <property type="project" value="TreeGrafter"/>
</dbReference>
<feature type="domain" description="RRM" evidence="5">
    <location>
        <begin position="3"/>
        <end position="79"/>
    </location>
</feature>
<evidence type="ECO:0000313" key="7">
    <source>
        <dbReference type="Proteomes" id="UP000027222"/>
    </source>
</evidence>
<dbReference type="GO" id="GO:0000398">
    <property type="term" value="P:mRNA splicing, via spliceosome"/>
    <property type="evidence" value="ECO:0007669"/>
    <property type="project" value="TreeGrafter"/>
</dbReference>
<dbReference type="EMBL" id="KL142394">
    <property type="protein sequence ID" value="KDR71005.1"/>
    <property type="molecule type" value="Genomic_DNA"/>
</dbReference>
<dbReference type="Proteomes" id="UP000027222">
    <property type="component" value="Unassembled WGS sequence"/>
</dbReference>
<evidence type="ECO:0000256" key="4">
    <source>
        <dbReference type="SAM" id="MobiDB-lite"/>
    </source>
</evidence>
<dbReference type="InterPro" id="IPR035979">
    <property type="entry name" value="RBD_domain_sf"/>
</dbReference>
<dbReference type="PANTHER" id="PTHR13952:SF5">
    <property type="entry name" value="U1 SMALL NUCLEAR RIBONUCLEOPROTEIN 70 KDA"/>
    <property type="match status" value="1"/>
</dbReference>